<organism evidence="1 2">
    <name type="scientific">Deinococcus cavernae</name>
    <dbReference type="NCBI Taxonomy" id="2320857"/>
    <lineage>
        <taxon>Bacteria</taxon>
        <taxon>Thermotogati</taxon>
        <taxon>Deinococcota</taxon>
        <taxon>Deinococci</taxon>
        <taxon>Deinococcales</taxon>
        <taxon>Deinococcaceae</taxon>
        <taxon>Deinococcus</taxon>
    </lineage>
</organism>
<dbReference type="AlphaFoldDB" id="A0A418VAM0"/>
<comment type="caution">
    <text evidence="1">The sequence shown here is derived from an EMBL/GenBank/DDBJ whole genome shotgun (WGS) entry which is preliminary data.</text>
</comment>
<evidence type="ECO:0000313" key="2">
    <source>
        <dbReference type="Proteomes" id="UP000286287"/>
    </source>
</evidence>
<reference evidence="1 2" key="1">
    <citation type="submission" date="2018-09" db="EMBL/GenBank/DDBJ databases">
        <authorList>
            <person name="Zhu H."/>
        </authorList>
    </citation>
    <scope>NUCLEOTIDE SEQUENCE [LARGE SCALE GENOMIC DNA]</scope>
    <source>
        <strain evidence="1 2">K2S05-167</strain>
    </source>
</reference>
<sequence>MRLAQGLPGFWVALPGGGLRVVQLVGPLSMNAPGWLLCLKGEAVIDLPDGDFVRLRAGEGYQLASMWDVLPTRDGTTLLLMG</sequence>
<name>A0A418VAM0_9DEIO</name>
<dbReference type="OrthoDB" id="69872at2"/>
<keyword evidence="2" id="KW-1185">Reference proteome</keyword>
<dbReference type="EMBL" id="QYUJ01000014">
    <property type="protein sequence ID" value="RJF73181.1"/>
    <property type="molecule type" value="Genomic_DNA"/>
</dbReference>
<evidence type="ECO:0000313" key="1">
    <source>
        <dbReference type="EMBL" id="RJF73181.1"/>
    </source>
</evidence>
<proteinExistence type="predicted"/>
<protein>
    <recommendedName>
        <fullName evidence="3">AraC family transcriptional regulator</fullName>
    </recommendedName>
</protein>
<dbReference type="Proteomes" id="UP000286287">
    <property type="component" value="Unassembled WGS sequence"/>
</dbReference>
<gene>
    <name evidence="1" type="ORF">D3875_18135</name>
</gene>
<evidence type="ECO:0008006" key="3">
    <source>
        <dbReference type="Google" id="ProtNLM"/>
    </source>
</evidence>
<accession>A0A418VAM0</accession>